<feature type="domain" description="TonB-dependent receptor-like beta-barrel" evidence="12">
    <location>
        <begin position="476"/>
        <end position="863"/>
    </location>
</feature>
<evidence type="ECO:0000256" key="4">
    <source>
        <dbReference type="ARBA" id="ARBA00022692"/>
    </source>
</evidence>
<dbReference type="InterPro" id="IPR012910">
    <property type="entry name" value="Plug_dom"/>
</dbReference>
<dbReference type="Pfam" id="PF00593">
    <property type="entry name" value="TonB_dep_Rec_b-barrel"/>
    <property type="match status" value="1"/>
</dbReference>
<keyword evidence="6 8" id="KW-0472">Membrane</keyword>
<dbReference type="Pfam" id="PF13715">
    <property type="entry name" value="CarbopepD_reg_2"/>
    <property type="match status" value="1"/>
</dbReference>
<comment type="subcellular location">
    <subcellularLocation>
        <location evidence="1 8">Cell outer membrane</location>
        <topology evidence="1 8">Multi-pass membrane protein</topology>
    </subcellularLocation>
</comment>
<evidence type="ECO:0000256" key="11">
    <source>
        <dbReference type="SAM" id="SignalP"/>
    </source>
</evidence>
<dbReference type="Pfam" id="PF07715">
    <property type="entry name" value="Plug"/>
    <property type="match status" value="1"/>
</dbReference>
<organism evidence="14 15">
    <name type="scientific">Paradesertivirga mongoliensis</name>
    <dbReference type="NCBI Taxonomy" id="2100740"/>
    <lineage>
        <taxon>Bacteria</taxon>
        <taxon>Pseudomonadati</taxon>
        <taxon>Bacteroidota</taxon>
        <taxon>Sphingobacteriia</taxon>
        <taxon>Sphingobacteriales</taxon>
        <taxon>Sphingobacteriaceae</taxon>
        <taxon>Paradesertivirga</taxon>
    </lineage>
</organism>
<evidence type="ECO:0000256" key="10">
    <source>
        <dbReference type="SAM" id="MobiDB-lite"/>
    </source>
</evidence>
<dbReference type="Proteomes" id="UP001597387">
    <property type="component" value="Unassembled WGS sequence"/>
</dbReference>
<protein>
    <submittedName>
        <fullName evidence="14">SusC/RagA family TonB-linked outer membrane protein</fullName>
    </submittedName>
</protein>
<feature type="region of interest" description="Disordered" evidence="10">
    <location>
        <begin position="573"/>
        <end position="594"/>
    </location>
</feature>
<dbReference type="PROSITE" id="PS52016">
    <property type="entry name" value="TONB_DEPENDENT_REC_3"/>
    <property type="match status" value="1"/>
</dbReference>
<dbReference type="PROSITE" id="PS51257">
    <property type="entry name" value="PROKAR_LIPOPROTEIN"/>
    <property type="match status" value="1"/>
</dbReference>
<dbReference type="NCBIfam" id="TIGR04057">
    <property type="entry name" value="SusC_RagA_signa"/>
    <property type="match status" value="1"/>
</dbReference>
<reference evidence="15" key="1">
    <citation type="journal article" date="2019" name="Int. J. Syst. Evol. Microbiol.">
        <title>The Global Catalogue of Microorganisms (GCM) 10K type strain sequencing project: providing services to taxonomists for standard genome sequencing and annotation.</title>
        <authorList>
            <consortium name="The Broad Institute Genomics Platform"/>
            <consortium name="The Broad Institute Genome Sequencing Center for Infectious Disease"/>
            <person name="Wu L."/>
            <person name="Ma J."/>
        </authorList>
    </citation>
    <scope>NUCLEOTIDE SEQUENCE [LARGE SCALE GENOMIC DNA]</scope>
    <source>
        <strain evidence="15">KCTC 42217</strain>
    </source>
</reference>
<evidence type="ECO:0000259" key="12">
    <source>
        <dbReference type="Pfam" id="PF00593"/>
    </source>
</evidence>
<sequence length="1089" mass="120745">MNKIFYKALCLLVISATIACYSTVVAQNAQRLTVRGKVIDSKDKEPVIGASVVELDKDKRIIRGVTTDIDGNFALLVSSSESVLQVSFIGYKTQSLPINGRAVINVSLVSTINQLEDVVITGQRTINNGSGLNIDARNSTVATSTVSTKDLEELSAASIDQALQGRMPGVDFGASSGDPGAGMSIRIRGTASINGSADPLIVMDGMPYETQIPDDFNFGTADEQGYAQLLNIAPSDIKDITVLKDAASTAIWGARAANGVLVINTKRGIVSKPSLNYNFRGTMSNQPEPIPLLSGDQYSNLIPEAVNNMGRLPINIGAYPEFLYDPLIPDQFYNYSNNTDWVDAITRTGHTQDHNVSMQGGGEKARYYASIGYLNSTGTTIGTDLSRITTKINLDYNVSNRIRFRSDFTYTHVNNTLNYTGAIRNVAYNKMPNMAIREYDEFGNQTPNYLSPVSNIQGQYPSTFNPLAMAQEASSRLFGERITPKFQLQYDILPDNLLISTFDLQFDINNSKTKRFLPQVATGRPSTETSVNRADDNDGDAFAVNTKLNLIFTPKLGEKHSLQTLLSLQTEDNQSNSQSITVSNTASSYLQDPSNPARVNASGLRLESGFGQQRTLGVVLSNQYSLLDRYIINVGARLDGNSRFGANNRYGIFPSVSTRWRISGEPFMDGVEWIDDLSIRASYGASGQQPRYNYSFYNTYVPSNATYLGKSGVLPGSIGLDNLVWQTNVGRNLGFNFWTFKNRLKLDVEVYNNRIKDLFFDNLTIPSYTGYNRISANVGVMVNKGFEVGLNTVPYRSKNWLVGFDFNIAQNLNIIETVSEYYPRTDGRLINNGVYRSYLQEGNPFGSFYGFRYKGVYTDADETRARDAEGNVIEGPNGQEVYMRYNYPNVDYVFQPGDAMYEDINKDGNINEDDLVYLGNGNPKVTGGFGPSVTFKGNIKLQAFFSFKSGFELINRTLMTTTNMYAYENQSTVVLRRWRNPGDITDVPRALYRSGYNWLGSDRYVSDASFVRLKSVTARYDFNKAILSKLKVSRAGIYITAENLVTWTKYKGVDPDVSSRGLNNPFSYVQDDSMTPPSRNFVMGLSVGF</sequence>
<dbReference type="Gene3D" id="2.170.130.10">
    <property type="entry name" value="TonB-dependent receptor, plug domain"/>
    <property type="match status" value="1"/>
</dbReference>
<evidence type="ECO:0000256" key="7">
    <source>
        <dbReference type="ARBA" id="ARBA00023237"/>
    </source>
</evidence>
<dbReference type="SUPFAM" id="SSF49464">
    <property type="entry name" value="Carboxypeptidase regulatory domain-like"/>
    <property type="match status" value="1"/>
</dbReference>
<evidence type="ECO:0000256" key="2">
    <source>
        <dbReference type="ARBA" id="ARBA00022448"/>
    </source>
</evidence>
<dbReference type="Gene3D" id="2.40.170.20">
    <property type="entry name" value="TonB-dependent receptor, beta-barrel domain"/>
    <property type="match status" value="1"/>
</dbReference>
<evidence type="ECO:0000256" key="8">
    <source>
        <dbReference type="PROSITE-ProRule" id="PRU01360"/>
    </source>
</evidence>
<evidence type="ECO:0000256" key="3">
    <source>
        <dbReference type="ARBA" id="ARBA00022452"/>
    </source>
</evidence>
<comment type="similarity">
    <text evidence="8 9">Belongs to the TonB-dependent receptor family.</text>
</comment>
<dbReference type="InterPro" id="IPR000531">
    <property type="entry name" value="Beta-barrel_TonB"/>
</dbReference>
<keyword evidence="7 8" id="KW-0998">Cell outer membrane</keyword>
<feature type="chain" id="PRO_5045261648" evidence="11">
    <location>
        <begin position="27"/>
        <end position="1089"/>
    </location>
</feature>
<keyword evidence="3 8" id="KW-1134">Transmembrane beta strand</keyword>
<keyword evidence="2 8" id="KW-0813">Transport</keyword>
<feature type="signal peptide" evidence="11">
    <location>
        <begin position="1"/>
        <end position="26"/>
    </location>
</feature>
<evidence type="ECO:0000259" key="13">
    <source>
        <dbReference type="Pfam" id="PF07715"/>
    </source>
</evidence>
<keyword evidence="5 9" id="KW-0798">TonB box</keyword>
<dbReference type="PROSITE" id="PS00018">
    <property type="entry name" value="EF_HAND_1"/>
    <property type="match status" value="1"/>
</dbReference>
<dbReference type="InterPro" id="IPR023996">
    <property type="entry name" value="TonB-dep_OMP_SusC/RagA"/>
</dbReference>
<gene>
    <name evidence="14" type="ORF">ACFSJU_06925</name>
</gene>
<dbReference type="InterPro" id="IPR023997">
    <property type="entry name" value="TonB-dep_OMP_SusC/RagA_CS"/>
</dbReference>
<dbReference type="InterPro" id="IPR008969">
    <property type="entry name" value="CarboxyPept-like_regulatory"/>
</dbReference>
<dbReference type="InterPro" id="IPR039426">
    <property type="entry name" value="TonB-dep_rcpt-like"/>
</dbReference>
<name>A0ABW4ZJ91_9SPHI</name>
<evidence type="ECO:0000313" key="15">
    <source>
        <dbReference type="Proteomes" id="UP001597387"/>
    </source>
</evidence>
<dbReference type="InterPro" id="IPR036942">
    <property type="entry name" value="Beta-barrel_TonB_sf"/>
</dbReference>
<evidence type="ECO:0000256" key="6">
    <source>
        <dbReference type="ARBA" id="ARBA00023136"/>
    </source>
</evidence>
<dbReference type="SUPFAM" id="SSF56935">
    <property type="entry name" value="Porins"/>
    <property type="match status" value="1"/>
</dbReference>
<proteinExistence type="inferred from homology"/>
<keyword evidence="11" id="KW-0732">Signal</keyword>
<dbReference type="EMBL" id="JBHUHZ010000001">
    <property type="protein sequence ID" value="MFD2162120.1"/>
    <property type="molecule type" value="Genomic_DNA"/>
</dbReference>
<comment type="caution">
    <text evidence="14">The sequence shown here is derived from an EMBL/GenBank/DDBJ whole genome shotgun (WGS) entry which is preliminary data.</text>
</comment>
<dbReference type="InterPro" id="IPR018247">
    <property type="entry name" value="EF_Hand_1_Ca_BS"/>
</dbReference>
<evidence type="ECO:0000256" key="5">
    <source>
        <dbReference type="ARBA" id="ARBA00023077"/>
    </source>
</evidence>
<feature type="domain" description="TonB-dependent receptor plug" evidence="13">
    <location>
        <begin position="136"/>
        <end position="260"/>
    </location>
</feature>
<keyword evidence="4 8" id="KW-0812">Transmembrane</keyword>
<dbReference type="Gene3D" id="2.60.40.1120">
    <property type="entry name" value="Carboxypeptidase-like, regulatory domain"/>
    <property type="match status" value="1"/>
</dbReference>
<dbReference type="NCBIfam" id="TIGR04056">
    <property type="entry name" value="OMP_RagA_SusC"/>
    <property type="match status" value="1"/>
</dbReference>
<accession>A0ABW4ZJ91</accession>
<evidence type="ECO:0000313" key="14">
    <source>
        <dbReference type="EMBL" id="MFD2162120.1"/>
    </source>
</evidence>
<dbReference type="RefSeq" id="WP_255897813.1">
    <property type="nucleotide sequence ID" value="NZ_JAFMZO010000001.1"/>
</dbReference>
<dbReference type="InterPro" id="IPR037066">
    <property type="entry name" value="Plug_dom_sf"/>
</dbReference>
<evidence type="ECO:0000256" key="1">
    <source>
        <dbReference type="ARBA" id="ARBA00004571"/>
    </source>
</evidence>
<evidence type="ECO:0000256" key="9">
    <source>
        <dbReference type="RuleBase" id="RU003357"/>
    </source>
</evidence>
<keyword evidence="15" id="KW-1185">Reference proteome</keyword>